<sequence length="267" mass="29245">MLPLICPLCQEALQPDNKSWSCSNNHSYDQARQGYLNLLLVQYKNSRQPGDTPTMLAYRQAFLDAGHYQPVSDRINELLALGNPAALLDMGCGEGYYTARLKQAIAGCAIGGLDISKDAIIKACRRSRDIQWLVGSTARLPVPDASLDAALCVFSPWSWDECLRCLKPGGQVLLVGPHADHLLSLRTALYDSVHHTPELIKSLPEGLAIVNDQTLRYALDLTSADLANLIGMTPHGFRSSPERQRAVIEKGLGGLEVAMRLVLLQRS</sequence>
<accession>A0ABQ1NU75</accession>
<gene>
    <name evidence="3" type="ORF">GCM10007418_01290</name>
</gene>
<dbReference type="SUPFAM" id="SSF53335">
    <property type="entry name" value="S-adenosyl-L-methionine-dependent methyltransferases"/>
    <property type="match status" value="1"/>
</dbReference>
<keyword evidence="4" id="KW-1185">Reference proteome</keyword>
<protein>
    <submittedName>
        <fullName evidence="3">SAM-dependent methyltransferase</fullName>
    </submittedName>
</protein>
<evidence type="ECO:0000313" key="4">
    <source>
        <dbReference type="Proteomes" id="UP000638188"/>
    </source>
</evidence>
<dbReference type="RefSeq" id="WP_150277756.1">
    <property type="nucleotide sequence ID" value="NZ_BMFF01000001.1"/>
</dbReference>
<dbReference type="Gene3D" id="3.40.50.150">
    <property type="entry name" value="Vaccinia Virus protein VP39"/>
    <property type="match status" value="1"/>
</dbReference>
<comment type="caution">
    <text evidence="3">The sequence shown here is derived from an EMBL/GenBank/DDBJ whole genome shotgun (WGS) entry which is preliminary data.</text>
</comment>
<dbReference type="InterPro" id="IPR048647">
    <property type="entry name" value="RlmA_N"/>
</dbReference>
<dbReference type="Pfam" id="PF21302">
    <property type="entry name" value="Zn_ribbon_RlmA"/>
    <property type="match status" value="1"/>
</dbReference>
<dbReference type="InterPro" id="IPR029063">
    <property type="entry name" value="SAM-dependent_MTases_sf"/>
</dbReference>
<dbReference type="PANTHER" id="PTHR43591">
    <property type="entry name" value="METHYLTRANSFERASE"/>
    <property type="match status" value="1"/>
</dbReference>
<dbReference type="Proteomes" id="UP000638188">
    <property type="component" value="Unassembled WGS sequence"/>
</dbReference>
<organism evidence="3 4">
    <name type="scientific">Halopseudomonas salina</name>
    <dbReference type="NCBI Taxonomy" id="1323744"/>
    <lineage>
        <taxon>Bacteria</taxon>
        <taxon>Pseudomonadati</taxon>
        <taxon>Pseudomonadota</taxon>
        <taxon>Gammaproteobacteria</taxon>
        <taxon>Pseudomonadales</taxon>
        <taxon>Pseudomonadaceae</taxon>
        <taxon>Halopseudomonas</taxon>
    </lineage>
</organism>
<reference evidence="4" key="1">
    <citation type="journal article" date="2019" name="Int. J. Syst. Evol. Microbiol.">
        <title>The Global Catalogue of Microorganisms (GCM) 10K type strain sequencing project: providing services to taxonomists for standard genome sequencing and annotation.</title>
        <authorList>
            <consortium name="The Broad Institute Genomics Platform"/>
            <consortium name="The Broad Institute Genome Sequencing Center for Infectious Disease"/>
            <person name="Wu L."/>
            <person name="Ma J."/>
        </authorList>
    </citation>
    <scope>NUCLEOTIDE SEQUENCE [LARGE SCALE GENOMIC DNA]</scope>
    <source>
        <strain evidence="4">CGMCC 1.12482</strain>
    </source>
</reference>
<feature type="domain" description="23S rRNA (guanine(745)-N(1))-methyltransferase N-terminal" evidence="2">
    <location>
        <begin position="5"/>
        <end position="47"/>
    </location>
</feature>
<dbReference type="GO" id="GO:0032259">
    <property type="term" value="P:methylation"/>
    <property type="evidence" value="ECO:0007669"/>
    <property type="project" value="UniProtKB-KW"/>
</dbReference>
<dbReference type="PIRSF" id="PIRSF018249">
    <property type="entry name" value="MyrA_prd"/>
    <property type="match status" value="1"/>
</dbReference>
<evidence type="ECO:0000259" key="1">
    <source>
        <dbReference type="Pfam" id="PF13649"/>
    </source>
</evidence>
<dbReference type="EMBL" id="BMFF01000001">
    <property type="protein sequence ID" value="GGC85280.1"/>
    <property type="molecule type" value="Genomic_DNA"/>
</dbReference>
<keyword evidence="3" id="KW-0808">Transferase</keyword>
<keyword evidence="3" id="KW-0489">Methyltransferase</keyword>
<proteinExistence type="predicted"/>
<name>A0ABQ1NU75_9GAMM</name>
<dbReference type="InterPro" id="IPR041698">
    <property type="entry name" value="Methyltransf_25"/>
</dbReference>
<dbReference type="GO" id="GO:0008168">
    <property type="term" value="F:methyltransferase activity"/>
    <property type="evidence" value="ECO:0007669"/>
    <property type="project" value="UniProtKB-KW"/>
</dbReference>
<dbReference type="InterPro" id="IPR016718">
    <property type="entry name" value="rRNA_m1G-MeTrfase_A_prd"/>
</dbReference>
<evidence type="ECO:0000313" key="3">
    <source>
        <dbReference type="EMBL" id="GGC85280.1"/>
    </source>
</evidence>
<dbReference type="Pfam" id="PF13649">
    <property type="entry name" value="Methyltransf_25"/>
    <property type="match status" value="1"/>
</dbReference>
<dbReference type="PANTHER" id="PTHR43591:SF24">
    <property type="entry name" value="2-METHOXY-6-POLYPRENYL-1,4-BENZOQUINOL METHYLASE, MITOCHONDRIAL"/>
    <property type="match status" value="1"/>
</dbReference>
<dbReference type="CDD" id="cd02440">
    <property type="entry name" value="AdoMet_MTases"/>
    <property type="match status" value="1"/>
</dbReference>
<feature type="domain" description="Methyltransferase" evidence="1">
    <location>
        <begin position="88"/>
        <end position="170"/>
    </location>
</feature>
<evidence type="ECO:0000259" key="2">
    <source>
        <dbReference type="Pfam" id="PF21302"/>
    </source>
</evidence>